<dbReference type="SUPFAM" id="SSF63829">
    <property type="entry name" value="Calcium-dependent phosphotriesterase"/>
    <property type="match status" value="1"/>
</dbReference>
<dbReference type="PANTHER" id="PTHR35340:SF5">
    <property type="entry name" value="ASST-DOMAIN-CONTAINING PROTEIN"/>
    <property type="match status" value="1"/>
</dbReference>
<dbReference type="Pfam" id="PF05935">
    <property type="entry name" value="Arylsulfotrans"/>
    <property type="match status" value="1"/>
</dbReference>
<dbReference type="RefSeq" id="WP_240714702.1">
    <property type="nucleotide sequence ID" value="NZ_JAKVTV010000006.1"/>
</dbReference>
<evidence type="ECO:0000313" key="1">
    <source>
        <dbReference type="EMBL" id="MCH4824539.1"/>
    </source>
</evidence>
<reference evidence="1" key="1">
    <citation type="submission" date="2022-03" db="EMBL/GenBank/DDBJ databases">
        <title>Gramella crocea sp. nov., isolated from activated sludge of a seafood processing plant.</title>
        <authorList>
            <person name="Zhang X."/>
        </authorList>
    </citation>
    <scope>NUCLEOTIDE SEQUENCE</scope>
    <source>
        <strain evidence="1">YJ019</strain>
    </source>
</reference>
<dbReference type="InterPro" id="IPR010262">
    <property type="entry name" value="Arylsulfotransferase_bact"/>
</dbReference>
<gene>
    <name evidence="1" type="ORF">ML462_15305</name>
</gene>
<dbReference type="PROSITE" id="PS51257">
    <property type="entry name" value="PROKAR_LIPOPROTEIN"/>
    <property type="match status" value="1"/>
</dbReference>
<organism evidence="1 2">
    <name type="scientific">Christiangramia lutea</name>
    <dbReference type="NCBI Taxonomy" id="1607951"/>
    <lineage>
        <taxon>Bacteria</taxon>
        <taxon>Pseudomonadati</taxon>
        <taxon>Bacteroidota</taxon>
        <taxon>Flavobacteriia</taxon>
        <taxon>Flavobacteriales</taxon>
        <taxon>Flavobacteriaceae</taxon>
        <taxon>Christiangramia</taxon>
    </lineage>
</organism>
<proteinExistence type="predicted"/>
<dbReference type="InterPro" id="IPR053143">
    <property type="entry name" value="Arylsulfate_ST"/>
</dbReference>
<sequence>MRLLYISIFALFLFSCTSDNEITEVDEEEVVEEIDKDTVTQEPVDSFAGEIIIHDSERIQEGLVLVNDASANRVYLMEKEASKILKEWELPSGIGNDAVLLDDGSLLVALTDPSPSFQFGGFGGRIAIISPEGELKWDYTYSDEENLSHHDIEMLPNGNILFIAWEKKSAEEIAKKGYNGEYEEIYTEKLLEIDPSMKQVVWEWHAWDHLIQDSDPEAEEYGVVADNPGRINLNYEDPFKDGNYNGDIFHANALDYDPEKDLIYLSVNFFSEVWVIDHSTSMSEARSGSGGNFGKGGDLVYRFGNPGAYNNSKGERMFYHNHHPNLVFNSNTILVYSNGIESVDPHSTVFELELPDTFDLKARSNNELNVVWDFSDPDLFAGKVSGARRLDNGNTLITEGDFGFWEVTESREVVWKFEGDGFFWRGYHYNDDSEAVLNLEL</sequence>
<dbReference type="Proteomes" id="UP001139226">
    <property type="component" value="Unassembled WGS sequence"/>
</dbReference>
<dbReference type="GO" id="GO:0004062">
    <property type="term" value="F:aryl sulfotransferase activity"/>
    <property type="evidence" value="ECO:0007669"/>
    <property type="project" value="InterPro"/>
</dbReference>
<keyword evidence="2" id="KW-1185">Reference proteome</keyword>
<protein>
    <submittedName>
        <fullName evidence="1">Aryl-sulfate sulfotransferase</fullName>
    </submittedName>
</protein>
<evidence type="ECO:0000313" key="2">
    <source>
        <dbReference type="Proteomes" id="UP001139226"/>
    </source>
</evidence>
<name>A0A9X1V5C5_9FLAO</name>
<dbReference type="EMBL" id="JAKVTV010000006">
    <property type="protein sequence ID" value="MCH4824539.1"/>
    <property type="molecule type" value="Genomic_DNA"/>
</dbReference>
<dbReference type="PANTHER" id="PTHR35340">
    <property type="entry name" value="PQQ ENZYME REPEAT PROTEIN-RELATED"/>
    <property type="match status" value="1"/>
</dbReference>
<dbReference type="AlphaFoldDB" id="A0A9X1V5C5"/>
<comment type="caution">
    <text evidence="1">The sequence shown here is derived from an EMBL/GenBank/DDBJ whole genome shotgun (WGS) entry which is preliminary data.</text>
</comment>
<accession>A0A9X1V5C5</accession>